<dbReference type="RefSeq" id="WP_091412815.1">
    <property type="nucleotide sequence ID" value="NZ_FOAB01000013.1"/>
</dbReference>
<accession>A0A1H7X594</accession>
<organism evidence="5 6">
    <name type="scientific">Aquimarina amphilecti</name>
    <dbReference type="NCBI Taxonomy" id="1038014"/>
    <lineage>
        <taxon>Bacteria</taxon>
        <taxon>Pseudomonadati</taxon>
        <taxon>Bacteroidota</taxon>
        <taxon>Flavobacteriia</taxon>
        <taxon>Flavobacteriales</taxon>
        <taxon>Flavobacteriaceae</taxon>
        <taxon>Aquimarina</taxon>
    </lineage>
</organism>
<dbReference type="SUPFAM" id="SSF116734">
    <property type="entry name" value="DNA methylase specificity domain"/>
    <property type="match status" value="2"/>
</dbReference>
<comment type="similarity">
    <text evidence="1">Belongs to the type-I restriction system S methylase family.</text>
</comment>
<dbReference type="PANTHER" id="PTHR30408:SF12">
    <property type="entry name" value="TYPE I RESTRICTION ENZYME MJAVIII SPECIFICITY SUBUNIT"/>
    <property type="match status" value="1"/>
</dbReference>
<evidence type="ECO:0000259" key="4">
    <source>
        <dbReference type="Pfam" id="PF01420"/>
    </source>
</evidence>
<dbReference type="GO" id="GO:0003677">
    <property type="term" value="F:DNA binding"/>
    <property type="evidence" value="ECO:0007669"/>
    <property type="project" value="UniProtKB-KW"/>
</dbReference>
<name>A0A1H7X594_AQUAM</name>
<dbReference type="PANTHER" id="PTHR30408">
    <property type="entry name" value="TYPE-1 RESTRICTION ENZYME ECOKI SPECIFICITY PROTEIN"/>
    <property type="match status" value="1"/>
</dbReference>
<evidence type="ECO:0000256" key="3">
    <source>
        <dbReference type="ARBA" id="ARBA00023125"/>
    </source>
</evidence>
<dbReference type="STRING" id="1038014.SAMN04487910_4634"/>
<keyword evidence="3" id="KW-0238">DNA-binding</keyword>
<dbReference type="Pfam" id="PF01420">
    <property type="entry name" value="Methylase_S"/>
    <property type="match status" value="2"/>
</dbReference>
<dbReference type="EMBL" id="FOAB01000013">
    <property type="protein sequence ID" value="SEM28841.1"/>
    <property type="molecule type" value="Genomic_DNA"/>
</dbReference>
<dbReference type="InterPro" id="IPR000055">
    <property type="entry name" value="Restrct_endonuc_typeI_TRD"/>
</dbReference>
<keyword evidence="6" id="KW-1185">Reference proteome</keyword>
<dbReference type="AlphaFoldDB" id="A0A1H7X594"/>
<dbReference type="OrthoDB" id="9816225at2"/>
<dbReference type="InterPro" id="IPR044946">
    <property type="entry name" value="Restrct_endonuc_typeI_TRD_sf"/>
</dbReference>
<dbReference type="Gene3D" id="3.90.220.20">
    <property type="entry name" value="DNA methylase specificity domains"/>
    <property type="match status" value="2"/>
</dbReference>
<sequence>MEIKKYKLTDICDFQGGSQPPKKEWSKSKKEGYVRMLQIRDFTQSHKNNVEYVKVSKRLKTCKTDDVLIGRYGASVGKILTGLEGAYNVAIMKTIPNEKVLSKKYLLALLKAPLFQNFILSVGVRAAQAGFNKDDLSKFQVYLPSLDNQKRIAKVLFDCENLIQKREESIKLLDEFLKSTFSEMFEHTKGETISLNDVIEIQSGLVSPNEPPYNEMFHVGGANIESETGNLVNLKKAKEENLISGKYLFTDEYILYSKIRPYLNKVAIMNFTGICSADVYPIKTMDKNILNKYFLKFKLQSQHFLSHANSNSDRANIPKINRKALLSYKFILPSIEVQNQFEKIVKFTLRIKSQFKDSLSELNNLYGSISQTAFKGELDLSKVDISQFDKLNMSETNLEDLSNEVSAEAVTIEKLEQIIKGRFGYQEFSISQIEEILAKQGIDYTTSLVKGFIKDLLSEEKIRTEYSGSTHQVIFKYNI</sequence>
<dbReference type="GO" id="GO:0009307">
    <property type="term" value="P:DNA restriction-modification system"/>
    <property type="evidence" value="ECO:0007669"/>
    <property type="project" value="UniProtKB-KW"/>
</dbReference>
<evidence type="ECO:0000256" key="2">
    <source>
        <dbReference type="ARBA" id="ARBA00022747"/>
    </source>
</evidence>
<dbReference type="CDD" id="cd17263">
    <property type="entry name" value="RMtype1_S_AbaB8300I-TRD1-CR1_like"/>
    <property type="match status" value="1"/>
</dbReference>
<evidence type="ECO:0000313" key="6">
    <source>
        <dbReference type="Proteomes" id="UP000198521"/>
    </source>
</evidence>
<reference evidence="5 6" key="1">
    <citation type="submission" date="2016-10" db="EMBL/GenBank/DDBJ databases">
        <authorList>
            <person name="de Groot N.N."/>
        </authorList>
    </citation>
    <scope>NUCLEOTIDE SEQUENCE [LARGE SCALE GENOMIC DNA]</scope>
    <source>
        <strain evidence="5 6">DSM 25232</strain>
    </source>
</reference>
<dbReference type="Proteomes" id="UP000198521">
    <property type="component" value="Unassembled WGS sequence"/>
</dbReference>
<evidence type="ECO:0000313" key="5">
    <source>
        <dbReference type="EMBL" id="SEM28841.1"/>
    </source>
</evidence>
<gene>
    <name evidence="5" type="ORF">SAMN04487910_4634</name>
</gene>
<dbReference type="InterPro" id="IPR052021">
    <property type="entry name" value="Type-I_RS_S_subunit"/>
</dbReference>
<proteinExistence type="inferred from homology"/>
<protein>
    <submittedName>
        <fullName evidence="5">Type I restriction enzyme, S subunit</fullName>
    </submittedName>
</protein>
<evidence type="ECO:0000256" key="1">
    <source>
        <dbReference type="ARBA" id="ARBA00010923"/>
    </source>
</evidence>
<feature type="domain" description="Type I restriction modification DNA specificity" evidence="4">
    <location>
        <begin position="191"/>
        <end position="345"/>
    </location>
</feature>
<keyword evidence="2" id="KW-0680">Restriction system</keyword>
<feature type="domain" description="Type I restriction modification DNA specificity" evidence="4">
    <location>
        <begin position="3"/>
        <end position="171"/>
    </location>
</feature>